<reference evidence="21" key="1">
    <citation type="submission" date="2020-05" db="EMBL/GenBank/DDBJ databases">
        <title>Phylogenomic resolution of chytrid fungi.</title>
        <authorList>
            <person name="Stajich J.E."/>
            <person name="Amses K."/>
            <person name="Simmons R."/>
            <person name="Seto K."/>
            <person name="Myers J."/>
            <person name="Bonds A."/>
            <person name="Quandt C.A."/>
            <person name="Barry K."/>
            <person name="Liu P."/>
            <person name="Grigoriev I."/>
            <person name="Longcore J.E."/>
            <person name="James T.Y."/>
        </authorList>
    </citation>
    <scope>NUCLEOTIDE SEQUENCE</scope>
    <source>
        <strain evidence="21">PLAUS21</strain>
    </source>
</reference>
<keyword evidence="9 18" id="KW-0808">Transferase</keyword>
<evidence type="ECO:0000256" key="16">
    <source>
        <dbReference type="ARBA" id="ARBA00023242"/>
    </source>
</evidence>
<evidence type="ECO:0000256" key="11">
    <source>
        <dbReference type="ARBA" id="ARBA00022737"/>
    </source>
</evidence>
<dbReference type="GO" id="GO:0006281">
    <property type="term" value="P:DNA repair"/>
    <property type="evidence" value="ECO:0007669"/>
    <property type="project" value="UniProtKB-KW"/>
</dbReference>
<dbReference type="SUPFAM" id="SSF50978">
    <property type="entry name" value="WD40 repeat-like"/>
    <property type="match status" value="1"/>
</dbReference>
<evidence type="ECO:0000259" key="20">
    <source>
        <dbReference type="PROSITE" id="PS51698"/>
    </source>
</evidence>
<dbReference type="InterPro" id="IPR019775">
    <property type="entry name" value="WD40_repeat_CS"/>
</dbReference>
<comment type="subunit">
    <text evidence="18">Homotetramer.</text>
</comment>
<dbReference type="InterPro" id="IPR001680">
    <property type="entry name" value="WD40_rpt"/>
</dbReference>
<feature type="repeat" description="WD" evidence="17">
    <location>
        <begin position="473"/>
        <end position="506"/>
    </location>
</feature>
<evidence type="ECO:0000256" key="19">
    <source>
        <dbReference type="SAM" id="Coils"/>
    </source>
</evidence>
<dbReference type="InterPro" id="IPR013083">
    <property type="entry name" value="Znf_RING/FYVE/PHD"/>
</dbReference>
<proteinExistence type="inferred from homology"/>
<evidence type="ECO:0000256" key="8">
    <source>
        <dbReference type="ARBA" id="ARBA00022664"/>
    </source>
</evidence>
<comment type="subcellular location">
    <subcellularLocation>
        <location evidence="2 18">Nucleus</location>
    </subcellularLocation>
</comment>
<dbReference type="InterPro" id="IPR015943">
    <property type="entry name" value="WD40/YVTN_repeat-like_dom_sf"/>
</dbReference>
<evidence type="ECO:0000256" key="5">
    <source>
        <dbReference type="ARBA" id="ARBA00012483"/>
    </source>
</evidence>
<evidence type="ECO:0000256" key="17">
    <source>
        <dbReference type="PROSITE-ProRule" id="PRU00221"/>
    </source>
</evidence>
<dbReference type="EMBL" id="JADGKB010000012">
    <property type="protein sequence ID" value="KAJ3260284.1"/>
    <property type="molecule type" value="Genomic_DNA"/>
</dbReference>
<evidence type="ECO:0000256" key="6">
    <source>
        <dbReference type="ARBA" id="ARBA00015618"/>
    </source>
</evidence>
<dbReference type="GO" id="GO:0000398">
    <property type="term" value="P:mRNA splicing, via spliceosome"/>
    <property type="evidence" value="ECO:0007669"/>
    <property type="project" value="InterPro"/>
</dbReference>
<evidence type="ECO:0000256" key="15">
    <source>
        <dbReference type="ARBA" id="ARBA00023204"/>
    </source>
</evidence>
<sequence length="506" mass="55542">MFCAISGEAPQEPVFSKTGYVFEKRLIIKYLAEKGVCPITNEEMTEDDLSPIKSKPLVKPRAPTATSVPNALLSLQNEFDAVMLETFELKKQFHELQNQLSNALYENDAAKRVIARIIKERDEARSRLQDFKASYGEKNAEPVQENEEMNLEVDTLPAVVVSRIDEKSEELSATRRKRKAPETLATAEEISSLQESATIKTLNTAKESAVNTVELQVKIEDGETREWLLTAGADGSASVVDKSSFKVVASNKAHKKPVHSAKWIGNTDSFLTASADETVKSWTLETAKNGYKIKGSQSLTAHSGPVVGVSVHPTNDYFITAGEDAVWNFADLERFEIISAVSTPEITAAYSTIQIHPDGLLLGTGSADSIIRLWDIKSKSIAASFTGHTGAISSIAFSENGYHVATGSTKDNFVKFWDLRKLTDFHTLELPHTEGLAGVPSVKFDHSGKYVGVAYGNNLSVYVVKKWSLISTYEHHLSPVTDFTFGPDAKYIVTGSKERKVSILTA</sequence>
<keyword evidence="8 18" id="KW-0507">mRNA processing</keyword>
<dbReference type="PANTHER" id="PTHR43995">
    <property type="entry name" value="PRE-MRNA-PROCESSING FACTOR 19"/>
    <property type="match status" value="1"/>
</dbReference>
<evidence type="ECO:0000256" key="9">
    <source>
        <dbReference type="ARBA" id="ARBA00022679"/>
    </source>
</evidence>
<organism evidence="21 22">
    <name type="scientific">Boothiomyces macroporosus</name>
    <dbReference type="NCBI Taxonomy" id="261099"/>
    <lineage>
        <taxon>Eukaryota</taxon>
        <taxon>Fungi</taxon>
        <taxon>Fungi incertae sedis</taxon>
        <taxon>Chytridiomycota</taxon>
        <taxon>Chytridiomycota incertae sedis</taxon>
        <taxon>Chytridiomycetes</taxon>
        <taxon>Rhizophydiales</taxon>
        <taxon>Terramycetaceae</taxon>
        <taxon>Boothiomyces</taxon>
    </lineage>
</organism>
<gene>
    <name evidence="21" type="ORF">HK103_000919</name>
</gene>
<keyword evidence="11" id="KW-0677">Repeat</keyword>
<dbReference type="PANTHER" id="PTHR43995:SF1">
    <property type="entry name" value="PRE-MRNA-PROCESSING FACTOR 19"/>
    <property type="match status" value="1"/>
</dbReference>
<evidence type="ECO:0000256" key="14">
    <source>
        <dbReference type="ARBA" id="ARBA00023187"/>
    </source>
</evidence>
<keyword evidence="16 18" id="KW-0539">Nucleus</keyword>
<evidence type="ECO:0000313" key="22">
    <source>
        <dbReference type="Proteomes" id="UP001210925"/>
    </source>
</evidence>
<evidence type="ECO:0000256" key="3">
    <source>
        <dbReference type="ARBA" id="ARBA00004906"/>
    </source>
</evidence>
<keyword evidence="13 18" id="KW-0833">Ubl conjugation pathway</keyword>
<dbReference type="PROSITE" id="PS51698">
    <property type="entry name" value="U_BOX"/>
    <property type="match status" value="1"/>
</dbReference>
<dbReference type="PROSITE" id="PS50082">
    <property type="entry name" value="WD_REPEATS_2"/>
    <property type="match status" value="4"/>
</dbReference>
<evidence type="ECO:0000313" key="21">
    <source>
        <dbReference type="EMBL" id="KAJ3260284.1"/>
    </source>
</evidence>
<comment type="catalytic activity">
    <reaction evidence="1 18">
        <text>S-ubiquitinyl-[E2 ubiquitin-conjugating enzyme]-L-cysteine + [acceptor protein]-L-lysine = [E2 ubiquitin-conjugating enzyme]-L-cysteine + N(6)-ubiquitinyl-[acceptor protein]-L-lysine.</text>
        <dbReference type="EC" id="2.3.2.27"/>
    </reaction>
</comment>
<keyword evidence="7 17" id="KW-0853">WD repeat</keyword>
<protein>
    <recommendedName>
        <fullName evidence="6 18">Pre-mRNA-processing factor 19</fullName>
        <ecNumber evidence="5 18">2.3.2.27</ecNumber>
    </recommendedName>
</protein>
<dbReference type="InterPro" id="IPR036322">
    <property type="entry name" value="WD40_repeat_dom_sf"/>
</dbReference>
<keyword evidence="12 18" id="KW-0227">DNA damage</keyword>
<dbReference type="PROSITE" id="PS50294">
    <property type="entry name" value="WD_REPEATS_REGION"/>
    <property type="match status" value="3"/>
</dbReference>
<evidence type="ECO:0000256" key="18">
    <source>
        <dbReference type="RuleBase" id="RU367101"/>
    </source>
</evidence>
<feature type="domain" description="U-box" evidence="20">
    <location>
        <begin position="1"/>
        <end position="73"/>
    </location>
</feature>
<dbReference type="SUPFAM" id="SSF57850">
    <property type="entry name" value="RING/U-box"/>
    <property type="match status" value="1"/>
</dbReference>
<dbReference type="GO" id="GO:0061630">
    <property type="term" value="F:ubiquitin protein ligase activity"/>
    <property type="evidence" value="ECO:0007669"/>
    <property type="project" value="UniProtKB-UniRule"/>
</dbReference>
<dbReference type="CDD" id="cd00200">
    <property type="entry name" value="WD40"/>
    <property type="match status" value="1"/>
</dbReference>
<dbReference type="GO" id="GO:0070534">
    <property type="term" value="P:protein K63-linked ubiquitination"/>
    <property type="evidence" value="ECO:0007669"/>
    <property type="project" value="UniProtKB-UniRule"/>
</dbReference>
<accession>A0AAD5UK23</accession>
<evidence type="ECO:0000256" key="2">
    <source>
        <dbReference type="ARBA" id="ARBA00004123"/>
    </source>
</evidence>
<dbReference type="GO" id="GO:0000974">
    <property type="term" value="C:Prp19 complex"/>
    <property type="evidence" value="ECO:0007669"/>
    <property type="project" value="UniProtKB-UniRule"/>
</dbReference>
<comment type="caution">
    <text evidence="21">The sequence shown here is derived from an EMBL/GenBank/DDBJ whole genome shotgun (WGS) entry which is preliminary data.</text>
</comment>
<keyword evidence="19" id="KW-0175">Coiled coil</keyword>
<evidence type="ECO:0000256" key="13">
    <source>
        <dbReference type="ARBA" id="ARBA00022786"/>
    </source>
</evidence>
<dbReference type="Gene3D" id="3.30.40.10">
    <property type="entry name" value="Zinc/RING finger domain, C3HC4 (zinc finger)"/>
    <property type="match status" value="1"/>
</dbReference>
<dbReference type="EC" id="2.3.2.27" evidence="5 18"/>
<dbReference type="InterPro" id="IPR055340">
    <property type="entry name" value="RING-Ubox_PRP19"/>
</dbReference>
<dbReference type="SMART" id="SM00504">
    <property type="entry name" value="Ubox"/>
    <property type="match status" value="1"/>
</dbReference>
<dbReference type="GO" id="GO:0071006">
    <property type="term" value="C:U2-type catalytic step 1 spliceosome"/>
    <property type="evidence" value="ECO:0007669"/>
    <property type="project" value="TreeGrafter"/>
</dbReference>
<name>A0AAD5UK23_9FUNG</name>
<evidence type="ECO:0000256" key="1">
    <source>
        <dbReference type="ARBA" id="ARBA00000900"/>
    </source>
</evidence>
<comment type="similarity">
    <text evidence="4 18">Belongs to the WD repeat PRP19 family.</text>
</comment>
<keyword evidence="22" id="KW-1185">Reference proteome</keyword>
<keyword evidence="15 18" id="KW-0234">DNA repair</keyword>
<feature type="repeat" description="WD" evidence="17">
    <location>
        <begin position="352"/>
        <end position="384"/>
    </location>
</feature>
<dbReference type="SMART" id="SM00320">
    <property type="entry name" value="WD40"/>
    <property type="match status" value="6"/>
</dbReference>
<evidence type="ECO:0000256" key="7">
    <source>
        <dbReference type="ARBA" id="ARBA00022574"/>
    </source>
</evidence>
<dbReference type="Pfam" id="PF00400">
    <property type="entry name" value="WD40"/>
    <property type="match status" value="5"/>
</dbReference>
<dbReference type="PROSITE" id="PS00678">
    <property type="entry name" value="WD_REPEATS_1"/>
    <property type="match status" value="2"/>
</dbReference>
<dbReference type="InterPro" id="IPR003613">
    <property type="entry name" value="Ubox_domain"/>
</dbReference>
<dbReference type="InterPro" id="IPR013915">
    <property type="entry name" value="Prp19_cc"/>
</dbReference>
<dbReference type="Gene3D" id="2.130.10.10">
    <property type="entry name" value="YVTN repeat-like/Quinoprotein amine dehydrogenase"/>
    <property type="match status" value="1"/>
</dbReference>
<dbReference type="AlphaFoldDB" id="A0AAD5UK23"/>
<dbReference type="FunFam" id="3.30.40.10:FF:000027">
    <property type="entry name" value="Pre-mRNA-processing factor 19, putative"/>
    <property type="match status" value="1"/>
</dbReference>
<evidence type="ECO:0000256" key="12">
    <source>
        <dbReference type="ARBA" id="ARBA00022763"/>
    </source>
</evidence>
<dbReference type="GO" id="GO:0005737">
    <property type="term" value="C:cytoplasm"/>
    <property type="evidence" value="ECO:0007669"/>
    <property type="project" value="TreeGrafter"/>
</dbReference>
<feature type="repeat" description="WD" evidence="17">
    <location>
        <begin position="251"/>
        <end position="292"/>
    </location>
</feature>
<comment type="function">
    <text evidence="18">Ubiquitin-protein ligase which is mainly involved pre-mRNA splicing and DNA repair. Required for pre-mRNA splicing as component of the spliceosome.</text>
</comment>
<keyword evidence="10 18" id="KW-0747">Spliceosome</keyword>
<comment type="pathway">
    <text evidence="3 18">Protein modification; protein ubiquitination.</text>
</comment>
<keyword evidence="14 18" id="KW-0508">mRNA splicing</keyword>
<dbReference type="InterPro" id="IPR038959">
    <property type="entry name" value="Prp19"/>
</dbReference>
<dbReference type="CDD" id="cd16656">
    <property type="entry name" value="RING-Ubox_PRP19"/>
    <property type="match status" value="1"/>
</dbReference>
<evidence type="ECO:0000256" key="4">
    <source>
        <dbReference type="ARBA" id="ARBA00006388"/>
    </source>
</evidence>
<feature type="coiled-coil region" evidence="19">
    <location>
        <begin position="107"/>
        <end position="134"/>
    </location>
</feature>
<feature type="repeat" description="WD" evidence="17">
    <location>
        <begin position="385"/>
        <end position="427"/>
    </location>
</feature>
<evidence type="ECO:0000256" key="10">
    <source>
        <dbReference type="ARBA" id="ARBA00022728"/>
    </source>
</evidence>
<dbReference type="Pfam" id="PF08606">
    <property type="entry name" value="Prp19"/>
    <property type="match status" value="1"/>
</dbReference>
<dbReference type="Proteomes" id="UP001210925">
    <property type="component" value="Unassembled WGS sequence"/>
</dbReference>